<gene>
    <name evidence="2" type="ORF">DLM21_03610</name>
</gene>
<accession>A0A5W3RF43</accession>
<reference evidence="2" key="1">
    <citation type="submission" date="2018-05" db="EMBL/GenBank/DDBJ databases">
        <authorList>
            <person name="Ashton P.M."/>
            <person name="Dallman T."/>
            <person name="Nair S."/>
            <person name="De Pinna E."/>
            <person name="Peters T."/>
            <person name="Grant K."/>
        </authorList>
    </citation>
    <scope>NUCLEOTIDE SEQUENCE</scope>
    <source>
        <strain evidence="2">374031</strain>
    </source>
</reference>
<evidence type="ECO:0000313" key="2">
    <source>
        <dbReference type="EMBL" id="EBU8203458.1"/>
    </source>
</evidence>
<feature type="domain" description="Cyanophage baseplate Pam3 plug gp18" evidence="1">
    <location>
        <begin position="1"/>
        <end position="91"/>
    </location>
</feature>
<comment type="caution">
    <text evidence="2">The sequence shown here is derived from an EMBL/GenBank/DDBJ whole genome shotgun (WGS) entry which is preliminary data.</text>
</comment>
<sequence>MIIIPLNAEPNQSLTITLDSIEHLLTIKEAGGSMMMAIVREGETVISNTRLLPGTLIIPYTHLEAGNFIFLTDDEEMPYYTNFDTQTLMYISASELEQYR</sequence>
<dbReference type="AlphaFoldDB" id="A0A5W3RF43"/>
<evidence type="ECO:0000259" key="1">
    <source>
        <dbReference type="Pfam" id="PF22479"/>
    </source>
</evidence>
<name>A0A5W3RF43_SALET</name>
<protein>
    <recommendedName>
        <fullName evidence="1">Cyanophage baseplate Pam3 plug gp18 domain-containing protein</fullName>
    </recommendedName>
</protein>
<dbReference type="InterPro" id="IPR054252">
    <property type="entry name" value="Pam3_gp18"/>
</dbReference>
<proteinExistence type="predicted"/>
<dbReference type="EMBL" id="AAHDIR010000002">
    <property type="protein sequence ID" value="EBU8203458.1"/>
    <property type="molecule type" value="Genomic_DNA"/>
</dbReference>
<dbReference type="Pfam" id="PF22479">
    <property type="entry name" value="Pam3_gp18"/>
    <property type="match status" value="1"/>
</dbReference>
<organism evidence="2">
    <name type="scientific">Salmonella enterica subsp. enterica serovar Cardoner</name>
    <dbReference type="NCBI Taxonomy" id="2564309"/>
    <lineage>
        <taxon>Bacteria</taxon>
        <taxon>Pseudomonadati</taxon>
        <taxon>Pseudomonadota</taxon>
        <taxon>Gammaproteobacteria</taxon>
        <taxon>Enterobacterales</taxon>
        <taxon>Enterobacteriaceae</taxon>
        <taxon>Salmonella</taxon>
    </lineage>
</organism>